<dbReference type="AlphaFoldDB" id="A0A371CK71"/>
<reference evidence="1 2" key="1">
    <citation type="journal article" date="2018" name="Biotechnol. Biofuels">
        <title>Integrative visual omics of the white-rot fungus Polyporus brumalis exposes the biotechnological potential of its oxidative enzymes for delignifying raw plant biomass.</title>
        <authorList>
            <person name="Miyauchi S."/>
            <person name="Rancon A."/>
            <person name="Drula E."/>
            <person name="Hage H."/>
            <person name="Chaduli D."/>
            <person name="Favel A."/>
            <person name="Grisel S."/>
            <person name="Henrissat B."/>
            <person name="Herpoel-Gimbert I."/>
            <person name="Ruiz-Duenas F.J."/>
            <person name="Chevret D."/>
            <person name="Hainaut M."/>
            <person name="Lin J."/>
            <person name="Wang M."/>
            <person name="Pangilinan J."/>
            <person name="Lipzen A."/>
            <person name="Lesage-Meessen L."/>
            <person name="Navarro D."/>
            <person name="Riley R."/>
            <person name="Grigoriev I.V."/>
            <person name="Zhou S."/>
            <person name="Raouche S."/>
            <person name="Rosso M.N."/>
        </authorList>
    </citation>
    <scope>NUCLEOTIDE SEQUENCE [LARGE SCALE GENOMIC DNA]</scope>
    <source>
        <strain evidence="1 2">BRFM 1820</strain>
    </source>
</reference>
<accession>A0A371CK71</accession>
<sequence>MGTTGLHVVHDTGVPDMPADYTTLILIHGYVWNSEIFSKLIPVVKAQGTRLLLVNRRDYPGSIPYTEEELEVLPASASTADGDHLSAIRLNLLSYMRARAREVYDFLEELVHHDQVPPANPKENTGGIVIAGWSFGSVWMLAVLAFASSFPTTDVYLSKYVRRVVCYDFSYVLMGYPPPEDPYNPLFDPGLGKEEKVVVFNRWVTGYFSHGHSIDALERRKPLDDPHPTIENLTAEDLATCVYPPPGELGGSDSRLLLSAIQYGIFAILRNNALYLGGSKEGLGRGNSESSEGAGDEWSNTELRFIWCEQSVWEVACGIWRLRAELEDAKDRNAALREIRIVRVKKGNHFVHWDNPDWAYRALVGEEDIVY</sequence>
<dbReference type="Proteomes" id="UP000256964">
    <property type="component" value="Unassembled WGS sequence"/>
</dbReference>
<proteinExistence type="predicted"/>
<evidence type="ECO:0000313" key="2">
    <source>
        <dbReference type="Proteomes" id="UP000256964"/>
    </source>
</evidence>
<protein>
    <submittedName>
        <fullName evidence="1">Uncharacterized protein</fullName>
    </submittedName>
</protein>
<organism evidence="1 2">
    <name type="scientific">Lentinus brumalis</name>
    <dbReference type="NCBI Taxonomy" id="2498619"/>
    <lineage>
        <taxon>Eukaryota</taxon>
        <taxon>Fungi</taxon>
        <taxon>Dikarya</taxon>
        <taxon>Basidiomycota</taxon>
        <taxon>Agaricomycotina</taxon>
        <taxon>Agaricomycetes</taxon>
        <taxon>Polyporales</taxon>
        <taxon>Polyporaceae</taxon>
        <taxon>Lentinus</taxon>
    </lineage>
</organism>
<dbReference type="EMBL" id="KZ857543">
    <property type="protein sequence ID" value="RDX40657.1"/>
    <property type="molecule type" value="Genomic_DNA"/>
</dbReference>
<gene>
    <name evidence="1" type="ORF">OH76DRAFT_1412834</name>
</gene>
<name>A0A371CK71_9APHY</name>
<dbReference type="OrthoDB" id="3466517at2759"/>
<dbReference type="Gene3D" id="3.40.50.1820">
    <property type="entry name" value="alpha/beta hydrolase"/>
    <property type="match status" value="1"/>
</dbReference>
<dbReference type="InterPro" id="IPR029058">
    <property type="entry name" value="AB_hydrolase_fold"/>
</dbReference>
<evidence type="ECO:0000313" key="1">
    <source>
        <dbReference type="EMBL" id="RDX40657.1"/>
    </source>
</evidence>
<dbReference type="SUPFAM" id="SSF53474">
    <property type="entry name" value="alpha/beta-Hydrolases"/>
    <property type="match status" value="1"/>
</dbReference>
<keyword evidence="2" id="KW-1185">Reference proteome</keyword>